<reference evidence="6 7" key="1">
    <citation type="submission" date="2018-08" db="EMBL/GenBank/DDBJ databases">
        <title>Sequencing the genomes of 1000 actinobacteria strains.</title>
        <authorList>
            <person name="Klenk H.-P."/>
        </authorList>
    </citation>
    <scope>NUCLEOTIDE SEQUENCE [LARGE SCALE GENOMIC DNA]</scope>
    <source>
        <strain evidence="6 7">DSM 22891</strain>
    </source>
</reference>
<evidence type="ECO:0000259" key="5">
    <source>
        <dbReference type="Pfam" id="PF00850"/>
    </source>
</evidence>
<dbReference type="SUPFAM" id="SSF52768">
    <property type="entry name" value="Arginase/deacetylase"/>
    <property type="match status" value="1"/>
</dbReference>
<dbReference type="Pfam" id="PF00850">
    <property type="entry name" value="Hist_deacetyl"/>
    <property type="match status" value="1"/>
</dbReference>
<dbReference type="InterPro" id="IPR000286">
    <property type="entry name" value="HDACs"/>
</dbReference>
<dbReference type="Proteomes" id="UP000256485">
    <property type="component" value="Unassembled WGS sequence"/>
</dbReference>
<evidence type="ECO:0000313" key="7">
    <source>
        <dbReference type="Proteomes" id="UP000256485"/>
    </source>
</evidence>
<dbReference type="UniPathway" id="UPA00040"/>
<dbReference type="CDD" id="cd09994">
    <property type="entry name" value="HDAC_AcuC_like"/>
    <property type="match status" value="1"/>
</dbReference>
<feature type="domain" description="Histone deacetylase" evidence="5">
    <location>
        <begin position="49"/>
        <end position="337"/>
    </location>
</feature>
<keyword evidence="7" id="KW-1185">Reference proteome</keyword>
<dbReference type="RefSeq" id="WP_115852043.1">
    <property type="nucleotide sequence ID" value="NZ_QTUC01000001.1"/>
</dbReference>
<name>A0A3D9V6Y5_THECX</name>
<accession>A0A3D9V6Y5</accession>
<dbReference type="InterPro" id="IPR037138">
    <property type="entry name" value="His_deacetylse_dom_sf"/>
</dbReference>
<gene>
    <name evidence="6" type="ORF">DFJ64_2512</name>
</gene>
<keyword evidence="4" id="KW-0006">Acetoin catabolism</keyword>
<evidence type="ECO:0000256" key="2">
    <source>
        <dbReference type="ARBA" id="ARBA00005947"/>
    </source>
</evidence>
<dbReference type="GO" id="GO:0045150">
    <property type="term" value="P:acetoin catabolic process"/>
    <property type="evidence" value="ECO:0007669"/>
    <property type="project" value="UniProtKB-UniPathway"/>
</dbReference>
<protein>
    <recommendedName>
        <fullName evidence="3">Acetoin utilization protein AcuC</fullName>
    </recommendedName>
</protein>
<comment type="similarity">
    <text evidence="2">Belongs to the histone deacetylase family.</text>
</comment>
<sequence>MTELGRLVYDEGLTAYDFGPGHPLAPIRVRLTVALTRELGLIRDGERERSDEHVVALDGCGLEGLTMVPAPRASDDVLATIHDHAYIEAVQRASADPRLIDVTFGLGTPDNPTFAGMHEAAARVVGASIEAARSVWEGTSLHAANIAGGLHHAMPAMASGFCVYNDPAAAIRWLLDAGCPRVAYIDLDVHHGDGVQEIFYDDPRVLTISLHESPRTLFPYRTGFPSETGGPGAEGTAVNIALPRGTGDEGWLRAFHAMVPALVEAFQPAVIVSQHGCDSHRLDPLAHLNLSIDAQRAAAAAVHELSHRVAEGRWVVTGGGGYALVDVVPRIWSHLLAIVGGQAIRPETTTPLAWRQFVADECGRSAPEAMTDGAHASYAEWSAGYDPADPVDRAIRATRRAVFPAHGLDPD</sequence>
<dbReference type="Gene3D" id="3.40.800.20">
    <property type="entry name" value="Histone deacetylase domain"/>
    <property type="match status" value="1"/>
</dbReference>
<dbReference type="PANTHER" id="PTHR10625:SF10">
    <property type="entry name" value="HISTONE DEACETYLASE HDAC1"/>
    <property type="match status" value="1"/>
</dbReference>
<dbReference type="AlphaFoldDB" id="A0A3D9V6Y5"/>
<organism evidence="6 7">
    <name type="scientific">Thermasporomyces composti</name>
    <dbReference type="NCBI Taxonomy" id="696763"/>
    <lineage>
        <taxon>Bacteria</taxon>
        <taxon>Bacillati</taxon>
        <taxon>Actinomycetota</taxon>
        <taxon>Actinomycetes</taxon>
        <taxon>Propionibacteriales</taxon>
        <taxon>Nocardioidaceae</taxon>
        <taxon>Thermasporomyces</taxon>
    </lineage>
</organism>
<dbReference type="PANTHER" id="PTHR10625">
    <property type="entry name" value="HISTONE DEACETYLASE HDAC1-RELATED"/>
    <property type="match status" value="1"/>
</dbReference>
<dbReference type="GO" id="GO:0004407">
    <property type="term" value="F:histone deacetylase activity"/>
    <property type="evidence" value="ECO:0007669"/>
    <property type="project" value="TreeGrafter"/>
</dbReference>
<dbReference type="InterPro" id="IPR023696">
    <property type="entry name" value="Ureohydrolase_dom_sf"/>
</dbReference>
<evidence type="ECO:0000256" key="3">
    <source>
        <dbReference type="ARBA" id="ARBA00020218"/>
    </source>
</evidence>
<dbReference type="InterPro" id="IPR023801">
    <property type="entry name" value="His_deacetylse_dom"/>
</dbReference>
<dbReference type="InterPro" id="IPR003085">
    <property type="entry name" value="AcuC"/>
</dbReference>
<comment type="caution">
    <text evidence="6">The sequence shown here is derived from an EMBL/GenBank/DDBJ whole genome shotgun (WGS) entry which is preliminary data.</text>
</comment>
<dbReference type="PRINTS" id="PR01270">
    <property type="entry name" value="HDASUPER"/>
</dbReference>
<evidence type="ECO:0000256" key="4">
    <source>
        <dbReference type="ARBA" id="ARBA00022627"/>
    </source>
</evidence>
<comment type="pathway">
    <text evidence="1">Ketone degradation; acetoin degradation.</text>
</comment>
<dbReference type="EMBL" id="QTUC01000001">
    <property type="protein sequence ID" value="REF37076.1"/>
    <property type="molecule type" value="Genomic_DNA"/>
</dbReference>
<dbReference type="OrthoDB" id="9808367at2"/>
<proteinExistence type="inferred from homology"/>
<evidence type="ECO:0000256" key="1">
    <source>
        <dbReference type="ARBA" id="ARBA00005101"/>
    </source>
</evidence>
<evidence type="ECO:0000313" key="6">
    <source>
        <dbReference type="EMBL" id="REF37076.1"/>
    </source>
</evidence>
<dbReference type="GO" id="GO:0040029">
    <property type="term" value="P:epigenetic regulation of gene expression"/>
    <property type="evidence" value="ECO:0007669"/>
    <property type="project" value="TreeGrafter"/>
</dbReference>